<keyword evidence="5 8" id="KW-0560">Oxidoreductase</keyword>
<dbReference type="InterPro" id="IPR018391">
    <property type="entry name" value="PQQ_b-propeller_rpt"/>
</dbReference>
<evidence type="ECO:0000256" key="5">
    <source>
        <dbReference type="ARBA" id="ARBA00023002"/>
    </source>
</evidence>
<organism evidence="8 9">
    <name type="scientific">Benzoatithermus flavus</name>
    <dbReference type="NCBI Taxonomy" id="3108223"/>
    <lineage>
        <taxon>Bacteria</taxon>
        <taxon>Pseudomonadati</taxon>
        <taxon>Pseudomonadota</taxon>
        <taxon>Alphaproteobacteria</taxon>
        <taxon>Geminicoccales</taxon>
        <taxon>Geminicoccaceae</taxon>
        <taxon>Benzoatithermus</taxon>
    </lineage>
</organism>
<evidence type="ECO:0000256" key="1">
    <source>
        <dbReference type="ARBA" id="ARBA00001931"/>
    </source>
</evidence>
<comment type="cofactor">
    <cofactor evidence="1">
        <name>pyrroloquinoline quinone</name>
        <dbReference type="ChEBI" id="CHEBI:58442"/>
    </cofactor>
</comment>
<feature type="domain" description="Pyrrolo-quinoline quinone repeat" evidence="7">
    <location>
        <begin position="43"/>
        <end position="350"/>
    </location>
</feature>
<dbReference type="NCBIfam" id="TIGR03075">
    <property type="entry name" value="PQQ_enz_alc_DH"/>
    <property type="match status" value="1"/>
</dbReference>
<dbReference type="SUPFAM" id="SSF50998">
    <property type="entry name" value="Quinoprotein alcohol dehydrogenase-like"/>
    <property type="match status" value="1"/>
</dbReference>
<dbReference type="PANTHER" id="PTHR32303">
    <property type="entry name" value="QUINOPROTEIN ALCOHOL DEHYDROGENASE (CYTOCHROME C)"/>
    <property type="match status" value="1"/>
</dbReference>
<proteinExistence type="inferred from homology"/>
<protein>
    <submittedName>
        <fullName evidence="8">PQQ-dependent dehydrogenase, methanol/ethanol family</fullName>
        <ecNumber evidence="8">1.1.2.-</ecNumber>
    </submittedName>
</protein>
<evidence type="ECO:0000313" key="9">
    <source>
        <dbReference type="Proteomes" id="UP001375743"/>
    </source>
</evidence>
<dbReference type="Pfam" id="PF01011">
    <property type="entry name" value="PQQ"/>
    <property type="match status" value="2"/>
</dbReference>
<sequence>MQGGILRRAAFALASTLLLVSGAKAGPVTGDDLLRAQENAGEWLMYGRNYLNQRFSPLSQITPENVVQLKPVFAYSTGGKFAGLEATPLFHDGTLYFTGDYSRVFALDARTGTVKWYWEPKYEDGLESVLCCGPSNRGLAILGDKVFVGTLDARLVALDVKDGTVAWEQKLEEWKNGYSSTGAPLVVGDLVITGIAGAEYGVRGFVQAFKAETGEPVWKTFVIPGPGEPGNESWPGETWKTGGASTWQTGAYDPETKTLFWGTGNPGPWNSDLRKGDNKWSCSLVAMDVATGKIKWAFQYTPNDAWDYDGNNAPALLDVTIDGKPRKVAVQSNRNGFLYVIDRETGAFIYATPTIPGINWTKGLDPVTGRPQVDEAMRPRSGGPKIEPIVPGLEGGTNWFPIAADPEKGIVYLNTNDWAMSLKAWKPEDVVYHAGNVYMGVDYQMYRHKEQTGFLKAFDVANRKWLWELPSPLPMFAGVLATRSGLVFTGDQLGFFKAIDARTGKELWKFQTGSGINASPITYELDGVQYVAILSGLGGDPGFYFSGPKGGMLWVFAINGKVADTTSFNPRIIETALPVYGKQ</sequence>
<dbReference type="EMBL" id="JBBLZC010000026">
    <property type="protein sequence ID" value="MEK0085381.1"/>
    <property type="molecule type" value="Genomic_DNA"/>
</dbReference>
<evidence type="ECO:0000259" key="7">
    <source>
        <dbReference type="Pfam" id="PF01011"/>
    </source>
</evidence>
<reference evidence="8 9" key="1">
    <citation type="submission" date="2024-01" db="EMBL/GenBank/DDBJ databases">
        <title>Multi-omics insights into the function and evolution of sodium benzoate biodegradation pathways in Benzoatithermus flavus gen. nov., sp. nov. from hot spring.</title>
        <authorList>
            <person name="Hu C.-J."/>
            <person name="Li W.-J."/>
        </authorList>
    </citation>
    <scope>NUCLEOTIDE SEQUENCE [LARGE SCALE GENOMIC DNA]</scope>
    <source>
        <strain evidence="8 9">SYSU G07066</strain>
    </source>
</reference>
<keyword evidence="4" id="KW-0634">PQQ</keyword>
<evidence type="ECO:0000256" key="3">
    <source>
        <dbReference type="ARBA" id="ARBA00022723"/>
    </source>
</evidence>
<evidence type="ECO:0000256" key="2">
    <source>
        <dbReference type="ARBA" id="ARBA00008156"/>
    </source>
</evidence>
<dbReference type="InterPro" id="IPR017512">
    <property type="entry name" value="PQQ_MeOH/EtOH_DH"/>
</dbReference>
<comment type="similarity">
    <text evidence="2">Belongs to the bacterial PQQ dehydrogenase family.</text>
</comment>
<feature type="chain" id="PRO_5046591864" evidence="6">
    <location>
        <begin position="26"/>
        <end position="583"/>
    </location>
</feature>
<dbReference type="InterPro" id="IPR011047">
    <property type="entry name" value="Quinoprotein_ADH-like_sf"/>
</dbReference>
<dbReference type="Gene3D" id="2.140.10.10">
    <property type="entry name" value="Quinoprotein alcohol dehydrogenase-like superfamily"/>
    <property type="match status" value="1"/>
</dbReference>
<dbReference type="GO" id="GO:0016491">
    <property type="term" value="F:oxidoreductase activity"/>
    <property type="evidence" value="ECO:0007669"/>
    <property type="project" value="UniProtKB-KW"/>
</dbReference>
<evidence type="ECO:0000256" key="6">
    <source>
        <dbReference type="SAM" id="SignalP"/>
    </source>
</evidence>
<dbReference type="SMART" id="SM00564">
    <property type="entry name" value="PQQ"/>
    <property type="match status" value="6"/>
</dbReference>
<accession>A0ABU8XWW4</accession>
<name>A0ABU8XWW4_9PROT</name>
<dbReference type="EC" id="1.1.2.-" evidence="8"/>
<dbReference type="Proteomes" id="UP001375743">
    <property type="component" value="Unassembled WGS sequence"/>
</dbReference>
<dbReference type="InterPro" id="IPR002372">
    <property type="entry name" value="PQQ_rpt_dom"/>
</dbReference>
<dbReference type="RefSeq" id="WP_418161229.1">
    <property type="nucleotide sequence ID" value="NZ_JBBLZC010000026.1"/>
</dbReference>
<gene>
    <name evidence="8" type="ORF">U1T56_19690</name>
</gene>
<keyword evidence="9" id="KW-1185">Reference proteome</keyword>
<evidence type="ECO:0000256" key="4">
    <source>
        <dbReference type="ARBA" id="ARBA00022891"/>
    </source>
</evidence>
<keyword evidence="3" id="KW-0479">Metal-binding</keyword>
<feature type="signal peptide" evidence="6">
    <location>
        <begin position="1"/>
        <end position="25"/>
    </location>
</feature>
<comment type="caution">
    <text evidence="8">The sequence shown here is derived from an EMBL/GenBank/DDBJ whole genome shotgun (WGS) entry which is preliminary data.</text>
</comment>
<feature type="domain" description="Pyrrolo-quinoline quinone repeat" evidence="7">
    <location>
        <begin position="473"/>
        <end position="531"/>
    </location>
</feature>
<keyword evidence="6" id="KW-0732">Signal</keyword>
<evidence type="ECO:0000313" key="8">
    <source>
        <dbReference type="EMBL" id="MEK0085381.1"/>
    </source>
</evidence>